<feature type="compositionally biased region" description="Polar residues" evidence="1">
    <location>
        <begin position="98"/>
        <end position="112"/>
    </location>
</feature>
<protein>
    <recommendedName>
        <fullName evidence="4">Ubiquitin-like domain-containing protein</fullName>
    </recommendedName>
</protein>
<dbReference type="Gene3D" id="3.10.20.90">
    <property type="entry name" value="Phosphatidylinositol 3-kinase Catalytic Subunit, Chain A, domain 1"/>
    <property type="match status" value="1"/>
</dbReference>
<evidence type="ECO:0000313" key="2">
    <source>
        <dbReference type="EMBL" id="GMI32692.1"/>
    </source>
</evidence>
<dbReference type="SUPFAM" id="SSF54236">
    <property type="entry name" value="Ubiquitin-like"/>
    <property type="match status" value="1"/>
</dbReference>
<feature type="region of interest" description="Disordered" evidence="1">
    <location>
        <begin position="16"/>
        <end position="139"/>
    </location>
</feature>
<dbReference type="Proteomes" id="UP001165065">
    <property type="component" value="Unassembled WGS sequence"/>
</dbReference>
<feature type="compositionally biased region" description="Low complexity" evidence="1">
    <location>
        <begin position="27"/>
        <end position="44"/>
    </location>
</feature>
<reference evidence="3" key="1">
    <citation type="journal article" date="2023" name="Commun. Biol.">
        <title>Genome analysis of Parmales, the sister group of diatoms, reveals the evolutionary specialization of diatoms from phago-mixotrophs to photoautotrophs.</title>
        <authorList>
            <person name="Ban H."/>
            <person name="Sato S."/>
            <person name="Yoshikawa S."/>
            <person name="Yamada K."/>
            <person name="Nakamura Y."/>
            <person name="Ichinomiya M."/>
            <person name="Sato N."/>
            <person name="Blanc-Mathieu R."/>
            <person name="Endo H."/>
            <person name="Kuwata A."/>
            <person name="Ogata H."/>
        </authorList>
    </citation>
    <scope>NUCLEOTIDE SEQUENCE [LARGE SCALE GENOMIC DNA]</scope>
</reference>
<evidence type="ECO:0000256" key="1">
    <source>
        <dbReference type="SAM" id="MobiDB-lite"/>
    </source>
</evidence>
<accession>A0A9W7L508</accession>
<feature type="compositionally biased region" description="Polar residues" evidence="1">
    <location>
        <begin position="122"/>
        <end position="139"/>
    </location>
</feature>
<sequence length="375" mass="39845">MSDSDSDDDLFTYSTKVVFAKKPQTGASADSSSDSSSDDSSMSASRKEKNSSAGGNKRKRNNANVSLLDSDSDEDDSPANVPQCIIDLDTTPPRASPAGSSDPLSVSSTPPSNLAGGGVDESSINLDSTFTSSPSIGTNEALSKARQARERLREAQNEVVLLDDSSEDEEDDVVEEVVVQVNETPTEPESYGGSKVTLKIRVNGDNKNILTYPTTTLTPFKLMVTFVAGKLGVPEGGVKIILDGDVVGGMGTPEGEDLEDEDIMEAKVDIEQTKQVDQGSGGKVGGVGEKARKGSAVIVSVRRNGNKRQCKKFKVMDTDPVGKIRGGFMAHYKKGKVMAKLWMGGKELNDKDTLRGRGWKGEVLDGMDNGKVPNV</sequence>
<gene>
    <name evidence="2" type="ORF">TrCOL_g5724</name>
</gene>
<proteinExistence type="predicted"/>
<evidence type="ECO:0000313" key="3">
    <source>
        <dbReference type="Proteomes" id="UP001165065"/>
    </source>
</evidence>
<keyword evidence="3" id="KW-1185">Reference proteome</keyword>
<comment type="caution">
    <text evidence="2">The sequence shown here is derived from an EMBL/GenBank/DDBJ whole genome shotgun (WGS) entry which is preliminary data.</text>
</comment>
<dbReference type="EMBL" id="BRYA01000022">
    <property type="protein sequence ID" value="GMI32692.1"/>
    <property type="molecule type" value="Genomic_DNA"/>
</dbReference>
<dbReference type="InterPro" id="IPR029071">
    <property type="entry name" value="Ubiquitin-like_domsf"/>
</dbReference>
<name>A0A9W7L508_9STRA</name>
<dbReference type="AlphaFoldDB" id="A0A9W7L508"/>
<evidence type="ECO:0008006" key="4">
    <source>
        <dbReference type="Google" id="ProtNLM"/>
    </source>
</evidence>
<dbReference type="OrthoDB" id="442921at2759"/>
<organism evidence="2 3">
    <name type="scientific">Triparma columacea</name>
    <dbReference type="NCBI Taxonomy" id="722753"/>
    <lineage>
        <taxon>Eukaryota</taxon>
        <taxon>Sar</taxon>
        <taxon>Stramenopiles</taxon>
        <taxon>Ochrophyta</taxon>
        <taxon>Bolidophyceae</taxon>
        <taxon>Parmales</taxon>
        <taxon>Triparmaceae</taxon>
        <taxon>Triparma</taxon>
    </lineage>
</organism>